<feature type="compositionally biased region" description="Polar residues" evidence="1">
    <location>
        <begin position="445"/>
        <end position="469"/>
    </location>
</feature>
<feature type="region of interest" description="Disordered" evidence="1">
    <location>
        <begin position="404"/>
        <end position="469"/>
    </location>
</feature>
<dbReference type="RefSeq" id="XP_001023331.2">
    <property type="nucleotide sequence ID" value="XM_001023331.2"/>
</dbReference>
<feature type="compositionally biased region" description="Low complexity" evidence="1">
    <location>
        <begin position="912"/>
        <end position="923"/>
    </location>
</feature>
<proteinExistence type="predicted"/>
<evidence type="ECO:0000313" key="3">
    <source>
        <dbReference type="Proteomes" id="UP000009168"/>
    </source>
</evidence>
<dbReference type="Proteomes" id="UP000009168">
    <property type="component" value="Unassembled WGS sequence"/>
</dbReference>
<dbReference type="GO" id="GO:0007131">
    <property type="term" value="P:reciprocal meiotic recombination"/>
    <property type="evidence" value="ECO:0007669"/>
    <property type="project" value="TreeGrafter"/>
</dbReference>
<feature type="region of interest" description="Disordered" evidence="1">
    <location>
        <begin position="905"/>
        <end position="928"/>
    </location>
</feature>
<evidence type="ECO:0000256" key="1">
    <source>
        <dbReference type="SAM" id="MobiDB-lite"/>
    </source>
</evidence>
<feature type="compositionally biased region" description="Low complexity" evidence="1">
    <location>
        <begin position="418"/>
        <end position="444"/>
    </location>
</feature>
<dbReference type="AlphaFoldDB" id="I7MHL6"/>
<keyword evidence="2" id="KW-0812">Transmembrane</keyword>
<feature type="region of interest" description="Disordered" evidence="1">
    <location>
        <begin position="598"/>
        <end position="618"/>
    </location>
</feature>
<feature type="compositionally biased region" description="Polar residues" evidence="1">
    <location>
        <begin position="404"/>
        <end position="417"/>
    </location>
</feature>
<dbReference type="InParanoid" id="I7MHL6"/>
<accession>I7MHL6</accession>
<name>I7MHL6_TETTS</name>
<organism evidence="2 3">
    <name type="scientific">Tetrahymena thermophila (strain SB210)</name>
    <dbReference type="NCBI Taxonomy" id="312017"/>
    <lineage>
        <taxon>Eukaryota</taxon>
        <taxon>Sar</taxon>
        <taxon>Alveolata</taxon>
        <taxon>Ciliophora</taxon>
        <taxon>Intramacronucleata</taxon>
        <taxon>Oligohymenophorea</taxon>
        <taxon>Hymenostomatida</taxon>
        <taxon>Tetrahymenina</taxon>
        <taxon>Tetrahymenidae</taxon>
        <taxon>Tetrahymena</taxon>
    </lineage>
</organism>
<feature type="region of interest" description="Disordered" evidence="1">
    <location>
        <begin position="630"/>
        <end position="656"/>
    </location>
</feature>
<protein>
    <submittedName>
        <fullName evidence="2">Transmembrane protein, putative</fullName>
    </submittedName>
</protein>
<dbReference type="EMBL" id="GG662504">
    <property type="protein sequence ID" value="EAS03086.2"/>
    <property type="molecule type" value="Genomic_DNA"/>
</dbReference>
<dbReference type="GO" id="GO:0005634">
    <property type="term" value="C:nucleus"/>
    <property type="evidence" value="ECO:0007669"/>
    <property type="project" value="TreeGrafter"/>
</dbReference>
<evidence type="ECO:0000313" key="2">
    <source>
        <dbReference type="EMBL" id="EAS03086.2"/>
    </source>
</evidence>
<dbReference type="PANTHER" id="PTHR31398:SF0">
    <property type="entry name" value="MEIOTIC NUCLEAR DIVISION PROTEIN 1 HOMOLOG"/>
    <property type="match status" value="1"/>
</dbReference>
<keyword evidence="2" id="KW-0472">Membrane</keyword>
<keyword evidence="3" id="KW-1185">Reference proteome</keyword>
<dbReference type="PANTHER" id="PTHR31398">
    <property type="entry name" value="MEIOTIC NUCLEAR DIVISION PROTEIN 1 HOMOLOG"/>
    <property type="match status" value="1"/>
</dbReference>
<gene>
    <name evidence="2" type="ORF">TTHERM_00444680</name>
</gene>
<dbReference type="GeneID" id="7823360"/>
<reference evidence="3" key="1">
    <citation type="journal article" date="2006" name="PLoS Biol.">
        <title>Macronuclear genome sequence of the ciliate Tetrahymena thermophila, a model eukaryote.</title>
        <authorList>
            <person name="Eisen J.A."/>
            <person name="Coyne R.S."/>
            <person name="Wu M."/>
            <person name="Wu D."/>
            <person name="Thiagarajan M."/>
            <person name="Wortman J.R."/>
            <person name="Badger J.H."/>
            <person name="Ren Q."/>
            <person name="Amedeo P."/>
            <person name="Jones K.M."/>
            <person name="Tallon L.J."/>
            <person name="Delcher A.L."/>
            <person name="Salzberg S.L."/>
            <person name="Silva J.C."/>
            <person name="Haas B.J."/>
            <person name="Majoros W.H."/>
            <person name="Farzad M."/>
            <person name="Carlton J.M."/>
            <person name="Smith R.K. Jr."/>
            <person name="Garg J."/>
            <person name="Pearlman R.E."/>
            <person name="Karrer K.M."/>
            <person name="Sun L."/>
            <person name="Manning G."/>
            <person name="Elde N.C."/>
            <person name="Turkewitz A.P."/>
            <person name="Asai D.J."/>
            <person name="Wilkes D.E."/>
            <person name="Wang Y."/>
            <person name="Cai H."/>
            <person name="Collins K."/>
            <person name="Stewart B.A."/>
            <person name="Lee S.R."/>
            <person name="Wilamowska K."/>
            <person name="Weinberg Z."/>
            <person name="Ruzzo W.L."/>
            <person name="Wloga D."/>
            <person name="Gaertig J."/>
            <person name="Frankel J."/>
            <person name="Tsao C.-C."/>
            <person name="Gorovsky M.A."/>
            <person name="Keeling P.J."/>
            <person name="Waller R.F."/>
            <person name="Patron N.J."/>
            <person name="Cherry J.M."/>
            <person name="Stover N.A."/>
            <person name="Krieger C.J."/>
            <person name="del Toro C."/>
            <person name="Ryder H.F."/>
            <person name="Williamson S.C."/>
            <person name="Barbeau R.A."/>
            <person name="Hamilton E.P."/>
            <person name="Orias E."/>
        </authorList>
    </citation>
    <scope>NUCLEOTIDE SEQUENCE [LARGE SCALE GENOMIC DNA]</scope>
    <source>
        <strain evidence="3">SB210</strain>
    </source>
</reference>
<sequence>MQCPQWVQQSGQQINCQSQSNINTIMQNAKVKVQFMQYEINPKNFDLPVFPSLKTFTVNLLNANNNSNTGTLLQFYFQETVLSTDQGWILEDYKDQQINSYYTYQENQLDNATSSLLTMEIYIYSQKHFVERTYSKIQVYLAYIGGIIKMLMILGEFVTRPFVRLSLSIKIVNEVFDFEGGESEGGSTDILSYEELYHVPKIQQNENQFQRGSSIQSLAIQKSFSPTTFEGMANSYLKNERPPQLFKNNIDQIEPYNQTTSLIKIQKAEQNNVDNKGMIEKNRSRNISIIHEHHNDNHSVSTPQHYNRQSRDISPMISALGLKKLSQNGSSNKQSKTSLDENTFVNQQKLNQIQSYVLNKEEASQFDRIQNVKQTFQPINIIGQIQIHNNKSKEASISQQNYETPKLPFNNQRHNSCSSQQSSSSSSSSSQSSSSQSQSQQSSQRSKNGQSKNRNKKLSNSLPSTPKLNQLVKTQVPSPSYAQHKSDRLNFRSKKQEEGFQLADQVGNQQTRQSQKITGDIEEMINTPNCIKLVSQQIVQSNQIIKNKQNQQITLSVDTNLPKPISNQFLSLNEQQITSKRSKSILKNGNSITIRHSYSIGEHNQESSPQIPEEYSPQRKNNLSITFCKTEKQSNYNDEKSPQKSDYGSQRLSPDYRTRFSAISSPERDSNYSPQNKQHVIKNISFQPQPQSIIKPFNLIERRSQSVLGISKLKGFKIAENNSFNPNDSQNITHLQNQERDNIRTRNSSQAQQQMQINMHRHSSKRLSLIDQQRILAASKLMANFQNHLETPVEALKDYGKLAHSPKKKLKNADSIFKKLVRQGKVLKMQFFDYFTFYLQCFKSIYSEKKKQIKYSKERVKERLDVVYIMQKLVEIDKLKMLVLNEDQIKLFEYLPKPIVHLNPKEVPPSPSLKNSNKPSPNSHLHHPQNMQQAWSMLHQQKNPIEKAAEASEVYKNMIENDPEQLTSIDRKLLEMMDVRVKNIFENKIINQRQKNQAQIEMNNSVLLNRINTDQINMSINDNNVTKDNCNETQNLFLDPQQQQNKTNNSQILEKYTNQNLKSLDEIPFNKTEEYGIQSNKNQNSTKNLKNLFLYEVQQSLKKIDEESDQVKRQNSINSSQKQQEQVINQSLWNQNMYSSKENQLKKTERVV</sequence>
<feature type="compositionally biased region" description="Basic and acidic residues" evidence="1">
    <location>
        <begin position="630"/>
        <end position="643"/>
    </location>
</feature>
<dbReference type="KEGG" id="tet:TTHERM_00444680"/>